<reference evidence="1" key="1">
    <citation type="journal article" date="2021" name="bioRxiv">
        <title>Unraveling nitrogen, sulfur and carbon metabolic pathways and microbial community transcriptional responses to substrate deprivation and toxicity stresses in a bioreactor mimicking anoxic brackish coastal sediment conditions.</title>
        <authorList>
            <person name="Martins P.D."/>
            <person name="Echeveste M.J."/>
            <person name="Arshad A."/>
            <person name="Kurth J."/>
            <person name="Ouboter H."/>
            <person name="Jetten M.S.M."/>
            <person name="Welte C.U."/>
        </authorList>
    </citation>
    <scope>NUCLEOTIDE SEQUENCE</scope>
    <source>
        <strain evidence="1">MAG_39</strain>
    </source>
</reference>
<evidence type="ECO:0000313" key="2">
    <source>
        <dbReference type="Proteomes" id="UP000705867"/>
    </source>
</evidence>
<evidence type="ECO:0000313" key="1">
    <source>
        <dbReference type="EMBL" id="MBZ0156579.1"/>
    </source>
</evidence>
<dbReference type="EMBL" id="JAIOIV010000080">
    <property type="protein sequence ID" value="MBZ0156579.1"/>
    <property type="molecule type" value="Genomic_DNA"/>
</dbReference>
<dbReference type="AlphaFoldDB" id="A0A953JD96"/>
<reference evidence="1" key="2">
    <citation type="submission" date="2021-08" db="EMBL/GenBank/DDBJ databases">
        <authorList>
            <person name="Dalcin Martins P."/>
        </authorList>
    </citation>
    <scope>NUCLEOTIDE SEQUENCE</scope>
    <source>
        <strain evidence="1">MAG_39</strain>
    </source>
</reference>
<accession>A0A953JD96</accession>
<sequence length="140" mass="16364">MDRNFFEGYADRINVNEFFDALSGAENTINLTPLLRSTVKTYVEEGTLIIKEFELDLYKMEDARYVVHICRREGSDNYCDYYIFDEIHPPLKYRILRALIGESFEAHDVHYECLEHAAELSDLCEVLQQAKRLASSRGEK</sequence>
<name>A0A953JD96_9BACT</name>
<comment type="caution">
    <text evidence="1">The sequence shown here is derived from an EMBL/GenBank/DDBJ whole genome shotgun (WGS) entry which is preliminary data.</text>
</comment>
<gene>
    <name evidence="1" type="ORF">K8I29_10295</name>
</gene>
<dbReference type="Proteomes" id="UP000705867">
    <property type="component" value="Unassembled WGS sequence"/>
</dbReference>
<protein>
    <submittedName>
        <fullName evidence="1">Uncharacterized protein</fullName>
    </submittedName>
</protein>
<proteinExistence type="predicted"/>
<organism evidence="1 2">
    <name type="scientific">Candidatus Nitrobium versatile</name>
    <dbReference type="NCBI Taxonomy" id="2884831"/>
    <lineage>
        <taxon>Bacteria</taxon>
        <taxon>Pseudomonadati</taxon>
        <taxon>Nitrospirota</taxon>
        <taxon>Nitrospiria</taxon>
        <taxon>Nitrospirales</taxon>
        <taxon>Nitrospiraceae</taxon>
        <taxon>Candidatus Nitrobium</taxon>
    </lineage>
</organism>